<evidence type="ECO:0000313" key="3">
    <source>
        <dbReference type="EMBL" id="OKS84585.1"/>
    </source>
</evidence>
<comment type="caution">
    <text evidence="3">The sequence shown here is derived from an EMBL/GenBank/DDBJ whole genome shotgun (WGS) entry which is preliminary data.</text>
</comment>
<dbReference type="InterPro" id="IPR024983">
    <property type="entry name" value="CHAT_dom"/>
</dbReference>
<dbReference type="PANTHER" id="PTHR10098">
    <property type="entry name" value="RAPSYN-RELATED"/>
    <property type="match status" value="1"/>
</dbReference>
<dbReference type="RefSeq" id="WP_074487298.1">
    <property type="nucleotide sequence ID" value="NZ_FPAM01000008.1"/>
</dbReference>
<protein>
    <recommendedName>
        <fullName evidence="2">CHAT domain-containing protein</fullName>
    </recommendedName>
</protein>
<name>A0A1Q5ZS44_9SPHI</name>
<dbReference type="PROSITE" id="PS50005">
    <property type="entry name" value="TPR"/>
    <property type="match status" value="1"/>
</dbReference>
<dbReference type="EMBL" id="MPPL01000001">
    <property type="protein sequence ID" value="OKS84585.1"/>
    <property type="molecule type" value="Genomic_DNA"/>
</dbReference>
<feature type="domain" description="CHAT" evidence="2">
    <location>
        <begin position="783"/>
        <end position="1043"/>
    </location>
</feature>
<evidence type="ECO:0000259" key="2">
    <source>
        <dbReference type="Pfam" id="PF12770"/>
    </source>
</evidence>
<dbReference type="InterPro" id="IPR019734">
    <property type="entry name" value="TPR_rpt"/>
</dbReference>
<evidence type="ECO:0000256" key="1">
    <source>
        <dbReference type="PROSITE-ProRule" id="PRU00339"/>
    </source>
</evidence>
<organism evidence="3 4">
    <name type="scientific">Mucilaginibacter polytrichastri</name>
    <dbReference type="NCBI Taxonomy" id="1302689"/>
    <lineage>
        <taxon>Bacteria</taxon>
        <taxon>Pseudomonadati</taxon>
        <taxon>Bacteroidota</taxon>
        <taxon>Sphingobacteriia</taxon>
        <taxon>Sphingobacteriales</taxon>
        <taxon>Sphingobacteriaceae</taxon>
        <taxon>Mucilaginibacter</taxon>
    </lineage>
</organism>
<dbReference type="Gene3D" id="1.25.40.10">
    <property type="entry name" value="Tetratricopeptide repeat domain"/>
    <property type="match status" value="1"/>
</dbReference>
<keyword evidence="4" id="KW-1185">Reference proteome</keyword>
<accession>A0A1Q5ZS44</accession>
<dbReference type="SUPFAM" id="SSF48452">
    <property type="entry name" value="TPR-like"/>
    <property type="match status" value="3"/>
</dbReference>
<dbReference type="Proteomes" id="UP000186720">
    <property type="component" value="Unassembled WGS sequence"/>
</dbReference>
<dbReference type="OrthoDB" id="9771112at2"/>
<dbReference type="InterPro" id="IPR011990">
    <property type="entry name" value="TPR-like_helical_dom_sf"/>
</dbReference>
<dbReference type="STRING" id="1302689.RG47T_0017"/>
<keyword evidence="1" id="KW-0802">TPR repeat</keyword>
<proteinExistence type="predicted"/>
<evidence type="ECO:0000313" key="4">
    <source>
        <dbReference type="Proteomes" id="UP000186720"/>
    </source>
</evidence>
<dbReference type="Pfam" id="PF12770">
    <property type="entry name" value="CHAT"/>
    <property type="match status" value="1"/>
</dbReference>
<gene>
    <name evidence="3" type="ORF">RG47T_0017</name>
</gene>
<reference evidence="3 4" key="1">
    <citation type="submission" date="2016-11" db="EMBL/GenBank/DDBJ databases">
        <title>Whole Genome Sequencing of Mucilaginibacter polytrichastri RG4-7(T) isolated from the moss sample.</title>
        <authorList>
            <person name="Li Y."/>
        </authorList>
    </citation>
    <scope>NUCLEOTIDE SEQUENCE [LARGE SCALE GENOMIC DNA]</scope>
    <source>
        <strain evidence="3 4">RG4-7</strain>
    </source>
</reference>
<sequence>MHPVNVKLPDLAILLKRKQYKLILKITSGLAINDHQYFHSQLYHFRALAESGKFVSASRHCKKLIPVMPSDHGLYPIFQAWNIFLELFVTERNNFKEVFESLGENECTEDQTLKALTCYLQSRVISFAMAVGSWPQNAINHAITLMQVAADTYLRSDDLIEYGSAIKSIALLYSSNNIADIPKAILCLQQLLPISAHPDNLYFTTTVQLSLLILENQAAFDTGCFVDQNKNDQRINELIRQFLIAGHPLGEADVKFEWGVLLLEYGYEKGMPFLFNSIELYDKYGEFSNRQSAWKKMADWYERRGQAEEADNAYRESAKVDTHIELEMTGAIQAIMEIHHAFMAKPEREAVRLGRFYLNKYKDSRIAPQLRALLANALSQGAGKTEALEHFEAIVDYYQGSSPSSFLSDALFNYSNALFSVDPVAAKNAALKAIDIAFELKDYISLGKYFRELALHLSQQKKIAPLLVGANEIEDTFRKAHDSFAHVQTLKARIEKFNAIQQLGNYYFNERQFDKALNCLDQAREFYHSNNLRINSAFVLSHIGLLKFEVARTNRIPSLLLEAATDFAKSAQDFIQINGHRFSWKSTLLEAQSIAEYASLYTVGELAELNYERAQTCFLRAANVVDYLKGLQQIVLSKYDEQFTHVDGFSGLPADFNKVFTGAFKAAYYGRKRADLALEWVERNKSRRLQTELWRTSDIFAPVDMAYVPGFEELRKMLVAYQLDFSTEKMMFCEFFILDQTIILFLIRPEWSGPKYFTLAVQSDEIGRAVTALINDPIANENMTIALPLIQHILNHSDRDDLLYIIPHGFLHQLPFHMIDVGQGEYLIQRNPVAYLPALSILYHLQNKSKAKEGKVAVKFAVFGNSREDLQFSEDEAIYVSTLLDSDCYLRNGVDKDTFIKELANSSVVHFAGHAEAKPVKGLDQHLLLAGLESISASELMLIRNDLELLVLSGCQTGITAIEVTTDEIIGFPAAALTAGASAVITTLWKVEDKSTRQFFKYFYESFRNRKLSKIRSMQYAMKALIKNPEYEPFNWAPFIFTGR</sequence>
<dbReference type="AlphaFoldDB" id="A0A1Q5ZS44"/>
<feature type="repeat" description="TPR" evidence="1">
    <location>
        <begin position="497"/>
        <end position="530"/>
    </location>
</feature>